<evidence type="ECO:0000256" key="1">
    <source>
        <dbReference type="SAM" id="SignalP"/>
    </source>
</evidence>
<dbReference type="PANTHER" id="PTHR14136:SF17">
    <property type="entry name" value="BTB_POZ DOMAIN-CONTAINING PROTEIN KCTD9"/>
    <property type="match status" value="1"/>
</dbReference>
<feature type="chain" id="PRO_5004105356" description="Pentapeptide repeat-containing protein" evidence="1">
    <location>
        <begin position="22"/>
        <end position="263"/>
    </location>
</feature>
<dbReference type="EMBL" id="CP005587">
    <property type="protein sequence ID" value="AGK58118.1"/>
    <property type="molecule type" value="Genomic_DNA"/>
</dbReference>
<dbReference type="KEGG" id="hdt:HYPDE_32218"/>
<evidence type="ECO:0008006" key="4">
    <source>
        <dbReference type="Google" id="ProtNLM"/>
    </source>
</evidence>
<dbReference type="SUPFAM" id="SSF141571">
    <property type="entry name" value="Pentapeptide repeat-like"/>
    <property type="match status" value="2"/>
</dbReference>
<accession>N0B547</accession>
<dbReference type="STRING" id="670307.HYPDE_32218"/>
<reference evidence="2 3" key="1">
    <citation type="journal article" date="2013" name="Genome Announc.">
        <title>Genome sequences for three denitrifying bacterial strains isolated from a uranium- and nitrate-contaminated subsurface environment.</title>
        <authorList>
            <person name="Venkatramanan R."/>
            <person name="Prakash O."/>
            <person name="Woyke T."/>
            <person name="Chain P."/>
            <person name="Goodwin L.A."/>
            <person name="Watson D."/>
            <person name="Brooks S."/>
            <person name="Kostka J.E."/>
            <person name="Green S.J."/>
        </authorList>
    </citation>
    <scope>NUCLEOTIDE SEQUENCE [LARGE SCALE GENOMIC DNA]</scope>
    <source>
        <strain evidence="2 3">1NES1</strain>
    </source>
</reference>
<dbReference type="PANTHER" id="PTHR14136">
    <property type="entry name" value="BTB_POZ DOMAIN-CONTAINING PROTEIN KCTD9"/>
    <property type="match status" value="1"/>
</dbReference>
<dbReference type="InterPro" id="IPR051082">
    <property type="entry name" value="Pentapeptide-BTB/POZ_domain"/>
</dbReference>
<dbReference type="eggNOG" id="COG1357">
    <property type="taxonomic scope" value="Bacteria"/>
</dbReference>
<dbReference type="AlphaFoldDB" id="N0B547"/>
<protein>
    <recommendedName>
        <fullName evidence="4">Pentapeptide repeat-containing protein</fullName>
    </recommendedName>
</protein>
<organism evidence="2 3">
    <name type="scientific">Hyphomicrobium denitrificans 1NES1</name>
    <dbReference type="NCBI Taxonomy" id="670307"/>
    <lineage>
        <taxon>Bacteria</taxon>
        <taxon>Pseudomonadati</taxon>
        <taxon>Pseudomonadota</taxon>
        <taxon>Alphaproteobacteria</taxon>
        <taxon>Hyphomicrobiales</taxon>
        <taxon>Hyphomicrobiaceae</taxon>
        <taxon>Hyphomicrobium</taxon>
    </lineage>
</organism>
<evidence type="ECO:0000313" key="2">
    <source>
        <dbReference type="EMBL" id="AGK58118.1"/>
    </source>
</evidence>
<evidence type="ECO:0000313" key="3">
    <source>
        <dbReference type="Proteomes" id="UP000005952"/>
    </source>
</evidence>
<dbReference type="RefSeq" id="WP_015598149.1">
    <property type="nucleotide sequence ID" value="NC_021172.1"/>
</dbReference>
<keyword evidence="3" id="KW-1185">Reference proteome</keyword>
<sequence>MKPPIAILGLTIILGASPLAAQSMTDMVDLSSDAYTKAEMSRADIAIAIGKLQPGKKLNLSGKALNGLDLSGMDLRRVNLQAAHMMHTDFSNSNLDGVNLDSAWSLNSKWVGAKLRGASLFQTQLQGADLERVDFSGAHVAGDFSKASLRNAVFDKADLSPNEANQSMGLMRGTFKNSTLDGASFRGANMHRVLIEFSSLKDADLTGANLDDAELGGSSFEGANVSGANLVNADFTSANVGGIKNLKGAKNWDKAKGLPSTTQ</sequence>
<name>N0B547_9HYPH</name>
<feature type="signal peptide" evidence="1">
    <location>
        <begin position="1"/>
        <end position="21"/>
    </location>
</feature>
<dbReference type="HOGENOM" id="CLU_033401_1_1_5"/>
<dbReference type="Pfam" id="PF00805">
    <property type="entry name" value="Pentapeptide"/>
    <property type="match status" value="3"/>
</dbReference>
<proteinExistence type="predicted"/>
<gene>
    <name evidence="2" type="ORF">HYPDE_32218</name>
</gene>
<dbReference type="Proteomes" id="UP000005952">
    <property type="component" value="Chromosome"/>
</dbReference>
<dbReference type="OrthoDB" id="3034488at2"/>
<keyword evidence="1" id="KW-0732">Signal</keyword>
<dbReference type="Gene3D" id="2.160.20.80">
    <property type="entry name" value="E3 ubiquitin-protein ligase SopA"/>
    <property type="match status" value="2"/>
</dbReference>
<dbReference type="InterPro" id="IPR001646">
    <property type="entry name" value="5peptide_repeat"/>
</dbReference>